<evidence type="ECO:0000256" key="3">
    <source>
        <dbReference type="ARBA" id="ARBA00022801"/>
    </source>
</evidence>
<evidence type="ECO:0000313" key="6">
    <source>
        <dbReference type="EMBL" id="ROZ61739.1"/>
    </source>
</evidence>
<dbReference type="PANTHER" id="PTHR33569:SF1">
    <property type="entry name" value="UREASE"/>
    <property type="match status" value="1"/>
</dbReference>
<keyword evidence="3 5" id="KW-0378">Hydrolase</keyword>
<dbReference type="NCBIfam" id="NF009712">
    <property type="entry name" value="PRK13241.1"/>
    <property type="match status" value="1"/>
</dbReference>
<dbReference type="Gene3D" id="3.30.280.10">
    <property type="entry name" value="Urease, gamma-like subunit"/>
    <property type="match status" value="1"/>
</dbReference>
<comment type="subunit">
    <text evidence="5">Heterotrimer of UreA (gamma), UreB (beta) and UreC (alpha) subunits. Three heterotrimers associate to form the active enzyme.</text>
</comment>
<dbReference type="GO" id="GO:0009039">
    <property type="term" value="F:urease activity"/>
    <property type="evidence" value="ECO:0007669"/>
    <property type="project" value="UniProtKB-UniRule"/>
</dbReference>
<dbReference type="Pfam" id="PF00699">
    <property type="entry name" value="Urease_beta"/>
    <property type="match status" value="1"/>
</dbReference>
<comment type="subcellular location">
    <subcellularLocation>
        <location evidence="5">Cytoplasm</location>
    </subcellularLocation>
</comment>
<dbReference type="PIRSF" id="PIRSF001225">
    <property type="entry name" value="Urease_gammabeta"/>
    <property type="match status" value="1"/>
</dbReference>
<dbReference type="EC" id="3.5.1.5" evidence="5"/>
<keyword evidence="2 5" id="KW-0963">Cytoplasm</keyword>
<keyword evidence="7" id="KW-1185">Reference proteome</keyword>
<dbReference type="OrthoDB" id="9797217at2"/>
<proteinExistence type="inferred from homology"/>
<dbReference type="RefSeq" id="WP_123826528.1">
    <property type="nucleotide sequence ID" value="NZ_RKMF01000018.1"/>
</dbReference>
<dbReference type="SUPFAM" id="SSF51278">
    <property type="entry name" value="Urease, beta-subunit"/>
    <property type="match status" value="1"/>
</dbReference>
<evidence type="ECO:0000256" key="2">
    <source>
        <dbReference type="ARBA" id="ARBA00022490"/>
    </source>
</evidence>
<dbReference type="GO" id="GO:0035550">
    <property type="term" value="C:urease complex"/>
    <property type="evidence" value="ECO:0007669"/>
    <property type="project" value="InterPro"/>
</dbReference>
<dbReference type="NCBIfam" id="NF009671">
    <property type="entry name" value="PRK13192.1"/>
    <property type="match status" value="1"/>
</dbReference>
<reference evidence="6 7" key="1">
    <citation type="submission" date="2018-10" db="EMBL/GenBank/DDBJ databases">
        <title>Kocuria sp. M5W7-7, whole genome shotgun sequence.</title>
        <authorList>
            <person name="Tuo L."/>
        </authorList>
    </citation>
    <scope>NUCLEOTIDE SEQUENCE [LARGE SCALE GENOMIC DNA]</scope>
    <source>
        <strain evidence="6 7">M5W7-7</strain>
    </source>
</reference>
<dbReference type="InterPro" id="IPR036463">
    <property type="entry name" value="Urease_gamma_sf"/>
</dbReference>
<dbReference type="InterPro" id="IPR012010">
    <property type="entry name" value="Urease_gamma"/>
</dbReference>
<dbReference type="PANTHER" id="PTHR33569">
    <property type="entry name" value="UREASE"/>
    <property type="match status" value="1"/>
</dbReference>
<name>A0A3N4A8C5_9MICC</name>
<dbReference type="Pfam" id="PF00547">
    <property type="entry name" value="Urease_gamma"/>
    <property type="match status" value="1"/>
</dbReference>
<protein>
    <recommendedName>
        <fullName evidence="5">Urease subunit gamma</fullName>
        <ecNumber evidence="5">3.5.1.5</ecNumber>
    </recommendedName>
    <alternativeName>
        <fullName evidence="5">Urea amidohydrolase subunit gamma</fullName>
    </alternativeName>
</protein>
<dbReference type="NCBIfam" id="TIGR00192">
    <property type="entry name" value="urease_beta"/>
    <property type="match status" value="1"/>
</dbReference>
<dbReference type="SUPFAM" id="SSF54111">
    <property type="entry name" value="Urease, gamma-subunit"/>
    <property type="match status" value="1"/>
</dbReference>
<gene>
    <name evidence="5" type="primary">ureA</name>
    <name evidence="6" type="ORF">EDL96_12290</name>
</gene>
<dbReference type="InterPro" id="IPR050069">
    <property type="entry name" value="Urease_subunit"/>
</dbReference>
<dbReference type="UniPathway" id="UPA00258">
    <property type="reaction ID" value="UER00370"/>
</dbReference>
<dbReference type="NCBIfam" id="TIGR00193">
    <property type="entry name" value="urease_gam"/>
    <property type="match status" value="1"/>
</dbReference>
<dbReference type="Gene3D" id="2.10.150.10">
    <property type="entry name" value="Urease, beta subunit"/>
    <property type="match status" value="1"/>
</dbReference>
<dbReference type="GO" id="GO:0043419">
    <property type="term" value="P:urea catabolic process"/>
    <property type="evidence" value="ECO:0007669"/>
    <property type="project" value="UniProtKB-UniRule"/>
</dbReference>
<organism evidence="6 7">
    <name type="scientific">Kocuria soli</name>
    <dbReference type="NCBI Taxonomy" id="2485125"/>
    <lineage>
        <taxon>Bacteria</taxon>
        <taxon>Bacillati</taxon>
        <taxon>Actinomycetota</taxon>
        <taxon>Actinomycetes</taxon>
        <taxon>Micrococcales</taxon>
        <taxon>Micrococcaceae</taxon>
        <taxon>Kocuria</taxon>
    </lineage>
</organism>
<dbReference type="CDD" id="cd00407">
    <property type="entry name" value="Urease_beta"/>
    <property type="match status" value="1"/>
</dbReference>
<dbReference type="HAMAP" id="MF_00739">
    <property type="entry name" value="Urease_gamma"/>
    <property type="match status" value="1"/>
</dbReference>
<comment type="pathway">
    <text evidence="1 5">Nitrogen metabolism; urea degradation; CO(2) and NH(3) from urea (urease route): step 1/1.</text>
</comment>
<dbReference type="InterPro" id="IPR036461">
    <property type="entry name" value="Urease_betasu_sf"/>
</dbReference>
<dbReference type="InterPro" id="IPR002026">
    <property type="entry name" value="Urease_gamma/gamma-beta_su"/>
</dbReference>
<accession>A0A3N4A8C5</accession>
<dbReference type="InterPro" id="IPR008223">
    <property type="entry name" value="Urease_gamma-beta_su"/>
</dbReference>
<evidence type="ECO:0000256" key="4">
    <source>
        <dbReference type="ARBA" id="ARBA00047778"/>
    </source>
</evidence>
<comment type="catalytic activity">
    <reaction evidence="4 5">
        <text>urea + 2 H2O + H(+) = hydrogencarbonate + 2 NH4(+)</text>
        <dbReference type="Rhea" id="RHEA:20557"/>
        <dbReference type="ChEBI" id="CHEBI:15377"/>
        <dbReference type="ChEBI" id="CHEBI:15378"/>
        <dbReference type="ChEBI" id="CHEBI:16199"/>
        <dbReference type="ChEBI" id="CHEBI:17544"/>
        <dbReference type="ChEBI" id="CHEBI:28938"/>
        <dbReference type="EC" id="3.5.1.5"/>
    </reaction>
</comment>
<evidence type="ECO:0000256" key="5">
    <source>
        <dbReference type="HAMAP-Rule" id="MF_00739"/>
    </source>
</evidence>
<dbReference type="AlphaFoldDB" id="A0A3N4A8C5"/>
<dbReference type="Proteomes" id="UP000270616">
    <property type="component" value="Unassembled WGS sequence"/>
</dbReference>
<comment type="caution">
    <text evidence="6">The sequence shown here is derived from an EMBL/GenBank/DDBJ whole genome shotgun (WGS) entry which is preliminary data.</text>
</comment>
<dbReference type="EMBL" id="RKMF01000018">
    <property type="protein sequence ID" value="ROZ61739.1"/>
    <property type="molecule type" value="Genomic_DNA"/>
</dbReference>
<evidence type="ECO:0000313" key="7">
    <source>
        <dbReference type="Proteomes" id="UP000270616"/>
    </source>
</evidence>
<dbReference type="InterPro" id="IPR002019">
    <property type="entry name" value="Urease_beta-like"/>
</dbReference>
<evidence type="ECO:0000256" key="1">
    <source>
        <dbReference type="ARBA" id="ARBA00004897"/>
    </source>
</evidence>
<dbReference type="CDD" id="cd00390">
    <property type="entry name" value="Urease_gamma"/>
    <property type="match status" value="1"/>
</dbReference>
<dbReference type="GO" id="GO:0016151">
    <property type="term" value="F:nickel cation binding"/>
    <property type="evidence" value="ECO:0007669"/>
    <property type="project" value="InterPro"/>
</dbReference>
<sequence length="214" mass="23100">MQLTPREQEKLLIVTAGEVARRRLDRGLRLNHPEAVALITAELLEAARDGRTVADLMSWGATILSTEQVMDGVPEMIQSVQVEATFPDGTKLVTVHDPIRSGPGATAPGGPRVRPGEYVLRDSPVTINPDRSTVEVEVVNRGDRPVQVGSHFPFAQANPGLEFDRDATDGYRLDVPAGTAVRFEPGDRKTVRLVSFAGTGEVVVVGWNGEDRGA</sequence>
<comment type="similarity">
    <text evidence="5">Belongs to the urease gamma subunit family.</text>
</comment>